<reference evidence="2 3" key="1">
    <citation type="submission" date="2018-08" db="EMBL/GenBank/DDBJ databases">
        <title>Genomic taxonomy of the Vibrionaceae family.</title>
        <authorList>
            <person name="Gomez-Gil B."/>
            <person name="Tanaka M."/>
            <person name="Sawabe T."/>
            <person name="Enciso-Ibarra K."/>
        </authorList>
    </citation>
    <scope>NUCLEOTIDE SEQUENCE [LARGE SCALE GENOMIC DNA]</scope>
    <source>
        <strain evidence="2 3">CAIM 1831</strain>
    </source>
</reference>
<evidence type="ECO:0000313" key="2">
    <source>
        <dbReference type="EMBL" id="AXY00576.1"/>
    </source>
</evidence>
<dbReference type="Proteomes" id="UP000262832">
    <property type="component" value="Chromosome I"/>
</dbReference>
<name>A0ABM6YS86_9VIBR</name>
<gene>
    <name evidence="2" type="ORF">D1115_04345</name>
</gene>
<dbReference type="EMBL" id="CP032093">
    <property type="protein sequence ID" value="AXY00576.1"/>
    <property type="molecule type" value="Genomic_DNA"/>
</dbReference>
<proteinExistence type="predicted"/>
<accession>A0ABM6YS86</accession>
<sequence length="35" mass="3906">MQGLAKLLVIDDDAPSRLNISNILEFVGELRSSQY</sequence>
<keyword evidence="3" id="KW-1185">Reference proteome</keyword>
<protein>
    <recommendedName>
        <fullName evidence="1">Flagellar regulatory FleQ domain-containing protein</fullName>
    </recommendedName>
</protein>
<dbReference type="InterPro" id="IPR010518">
    <property type="entry name" value="FleQ"/>
</dbReference>
<feature type="domain" description="Flagellar regulatory FleQ" evidence="1">
    <location>
        <begin position="6"/>
        <end position="29"/>
    </location>
</feature>
<evidence type="ECO:0000259" key="1">
    <source>
        <dbReference type="Pfam" id="PF06490"/>
    </source>
</evidence>
<evidence type="ECO:0000313" key="3">
    <source>
        <dbReference type="Proteomes" id="UP000262832"/>
    </source>
</evidence>
<organism evidence="2 3">
    <name type="scientific">Vibrio alfacsensis</name>
    <dbReference type="NCBI Taxonomy" id="1074311"/>
    <lineage>
        <taxon>Bacteria</taxon>
        <taxon>Pseudomonadati</taxon>
        <taxon>Pseudomonadota</taxon>
        <taxon>Gammaproteobacteria</taxon>
        <taxon>Vibrionales</taxon>
        <taxon>Vibrionaceae</taxon>
        <taxon>Vibrio</taxon>
    </lineage>
</organism>
<dbReference type="Pfam" id="PF06490">
    <property type="entry name" value="FleQ"/>
    <property type="match status" value="1"/>
</dbReference>